<dbReference type="Pfam" id="PF25917">
    <property type="entry name" value="BSH_RND"/>
    <property type="match status" value="1"/>
</dbReference>
<comment type="caution">
    <text evidence="3">The sequence shown here is derived from an EMBL/GenBank/DDBJ whole genome shotgun (WGS) entry which is preliminary data.</text>
</comment>
<dbReference type="InterPro" id="IPR058625">
    <property type="entry name" value="MdtA-like_BSH"/>
</dbReference>
<feature type="domain" description="Multidrug resistance protein MdtA-like barrel-sandwich hybrid" evidence="2">
    <location>
        <begin position="49"/>
        <end position="170"/>
    </location>
</feature>
<dbReference type="EMBL" id="JACOOK010000006">
    <property type="protein sequence ID" value="MBC5617478.1"/>
    <property type="molecule type" value="Genomic_DNA"/>
</dbReference>
<dbReference type="SUPFAM" id="SSF111369">
    <property type="entry name" value="HlyD-like secretion proteins"/>
    <property type="match status" value="1"/>
</dbReference>
<comment type="similarity">
    <text evidence="1">Belongs to the membrane fusion protein (MFP) (TC 8.A.1) family.</text>
</comment>
<evidence type="ECO:0000259" key="2">
    <source>
        <dbReference type="Pfam" id="PF25917"/>
    </source>
</evidence>
<keyword evidence="4" id="KW-1185">Reference proteome</keyword>
<reference evidence="3 4" key="1">
    <citation type="submission" date="2020-08" db="EMBL/GenBank/DDBJ databases">
        <title>Genome public.</title>
        <authorList>
            <person name="Liu C."/>
            <person name="Sun Q."/>
        </authorList>
    </citation>
    <scope>NUCLEOTIDE SEQUENCE [LARGE SCALE GENOMIC DNA]</scope>
    <source>
        <strain evidence="3 4">New-7</strain>
    </source>
</reference>
<evidence type="ECO:0000256" key="1">
    <source>
        <dbReference type="ARBA" id="ARBA00009477"/>
    </source>
</evidence>
<name>A0ABR7CP79_9BACT</name>
<dbReference type="Gene3D" id="2.40.420.20">
    <property type="match status" value="1"/>
</dbReference>
<dbReference type="PANTHER" id="PTHR30469">
    <property type="entry name" value="MULTIDRUG RESISTANCE PROTEIN MDTA"/>
    <property type="match status" value="1"/>
</dbReference>
<dbReference type="Proteomes" id="UP000636891">
    <property type="component" value="Unassembled WGS sequence"/>
</dbReference>
<evidence type="ECO:0000313" key="4">
    <source>
        <dbReference type="Proteomes" id="UP000636891"/>
    </source>
</evidence>
<organism evidence="3 4">
    <name type="scientific">Alistipes hominis</name>
    <dbReference type="NCBI Taxonomy" id="2763015"/>
    <lineage>
        <taxon>Bacteria</taxon>
        <taxon>Pseudomonadati</taxon>
        <taxon>Bacteroidota</taxon>
        <taxon>Bacteroidia</taxon>
        <taxon>Bacteroidales</taxon>
        <taxon>Rikenellaceae</taxon>
        <taxon>Alistipes</taxon>
    </lineage>
</organism>
<evidence type="ECO:0000313" key="3">
    <source>
        <dbReference type="EMBL" id="MBC5617478.1"/>
    </source>
</evidence>
<dbReference type="InterPro" id="IPR006143">
    <property type="entry name" value="RND_pump_MFP"/>
</dbReference>
<sequence length="345" mass="37678">MGLLLLNSSCHSKQTEETDTANVRLFMVENAGATSVQEFPGRVKAAEEVNMAFKISGTLMNVYVEEGSRVSKGQLVAEIDPRDYQVQLDAIKAEYMNVKSEAERVIALYADSVSTADAYDKARFGLQQIAAKYENAQNQLADTKIYAPFNGYVQKRLFDPPTVVAAGMPIVTIVSGGKQEIEINIPASTYIHRNKMESFYASFDFMPNQKVPLRLISIAPKANANQLYTVRLSIPQDMSPQPSPGMNTMVDMVISDTASGKTEIPSSALFKKDGKSCVWVYNKKDGVIRLRAVSVKQLHTNGKAIIAQGLSDGELVVTAGVHKLTDSQKVKPMADESETNVGGLL</sequence>
<dbReference type="NCBIfam" id="TIGR01730">
    <property type="entry name" value="RND_mfp"/>
    <property type="match status" value="1"/>
</dbReference>
<dbReference type="Gene3D" id="2.40.50.100">
    <property type="match status" value="1"/>
</dbReference>
<dbReference type="PANTHER" id="PTHR30469:SF15">
    <property type="entry name" value="HLYD FAMILY OF SECRETION PROTEINS"/>
    <property type="match status" value="1"/>
</dbReference>
<proteinExistence type="inferred from homology"/>
<accession>A0ABR7CP79</accession>
<protein>
    <submittedName>
        <fullName evidence="3">Efflux RND transporter periplasmic adaptor subunit</fullName>
    </submittedName>
</protein>
<gene>
    <name evidence="3" type="ORF">H8S08_10685</name>
</gene>
<dbReference type="RefSeq" id="WP_180951498.1">
    <property type="nucleotide sequence ID" value="NZ_JACOOK010000006.1"/>
</dbReference>